<dbReference type="Gene3D" id="2.60.40.2030">
    <property type="match status" value="1"/>
</dbReference>
<protein>
    <submittedName>
        <fullName evidence="6">T9SS type A sorting domain-containing protein</fullName>
    </submittedName>
</protein>
<dbReference type="EMBL" id="JAZHOU010000001">
    <property type="protein sequence ID" value="MEF3077583.1"/>
    <property type="molecule type" value="Genomic_DNA"/>
</dbReference>
<keyword evidence="1" id="KW-0732">Signal</keyword>
<evidence type="ECO:0000256" key="3">
    <source>
        <dbReference type="ARBA" id="ARBA00022837"/>
    </source>
</evidence>
<comment type="caution">
    <text evidence="6">The sequence shown here is derived from an EMBL/GenBank/DDBJ whole genome shotgun (WGS) entry which is preliminary data.</text>
</comment>
<proteinExistence type="predicted"/>
<gene>
    <name evidence="6" type="ORF">V1468_01085</name>
</gene>
<dbReference type="Proteomes" id="UP001356704">
    <property type="component" value="Unassembled WGS sequence"/>
</dbReference>
<keyword evidence="3" id="KW-0106">Calcium</keyword>
<organism evidence="6 7">
    <name type="scientific">Winogradskyella poriferorum</name>
    <dbReference type="NCBI Taxonomy" id="307627"/>
    <lineage>
        <taxon>Bacteria</taxon>
        <taxon>Pseudomonadati</taxon>
        <taxon>Bacteroidota</taxon>
        <taxon>Flavobacteriia</taxon>
        <taxon>Flavobacteriales</taxon>
        <taxon>Flavobacteriaceae</taxon>
        <taxon>Winogradskyella</taxon>
    </lineage>
</organism>
<dbReference type="SUPFAM" id="SSF141072">
    <property type="entry name" value="CalX-like"/>
    <property type="match status" value="1"/>
</dbReference>
<keyword evidence="7" id="KW-1185">Reference proteome</keyword>
<evidence type="ECO:0000259" key="4">
    <source>
        <dbReference type="Pfam" id="PF03160"/>
    </source>
</evidence>
<name>A0ABU7W0Y2_9FLAO</name>
<dbReference type="Pfam" id="PF03160">
    <property type="entry name" value="Calx-beta"/>
    <property type="match status" value="1"/>
</dbReference>
<dbReference type="InterPro" id="IPR026444">
    <property type="entry name" value="Secre_tail"/>
</dbReference>
<accession>A0ABU7W0Y2</accession>
<reference evidence="6 7" key="1">
    <citation type="submission" date="2024-02" db="EMBL/GenBank/DDBJ databases">
        <title>Winogradskyella poriferorum JCM 12885.</title>
        <authorList>
            <person name="Zhang D.-F."/>
            <person name="Fu Z.-Y."/>
        </authorList>
    </citation>
    <scope>NUCLEOTIDE SEQUENCE [LARGE SCALE GENOMIC DNA]</scope>
    <source>
        <strain evidence="6 7">JCM 12885</strain>
    </source>
</reference>
<feature type="domain" description="Calx-beta" evidence="4">
    <location>
        <begin position="165"/>
        <end position="276"/>
    </location>
</feature>
<feature type="domain" description="Secretion system C-terminal sorting" evidence="5">
    <location>
        <begin position="916"/>
        <end position="978"/>
    </location>
</feature>
<evidence type="ECO:0000256" key="2">
    <source>
        <dbReference type="ARBA" id="ARBA00022737"/>
    </source>
</evidence>
<dbReference type="InterPro" id="IPR003644">
    <property type="entry name" value="Calx_beta"/>
</dbReference>
<dbReference type="InterPro" id="IPR038081">
    <property type="entry name" value="CalX-like_sf"/>
</dbReference>
<evidence type="ECO:0000259" key="5">
    <source>
        <dbReference type="Pfam" id="PF18962"/>
    </source>
</evidence>
<evidence type="ECO:0000256" key="1">
    <source>
        <dbReference type="ARBA" id="ARBA00022729"/>
    </source>
</evidence>
<sequence length="980" mass="103450">MKHFYTFLVAILFTSLGFGQITIFNEAGGGTAPAGWTFENNVTSNDIDRGSYWLVEDGTTNDFIITATYDLSSYSSATFTLDVATFGSGTNNAAKIEISDDGGATYAQTEVSNTPSSSSYIDGGTFSLNSLTSQVVIRISSNGSSGKDVRLRNLELVATSGSPITSVEFASASASVLEGVGTTDLTFSITNPDGTNATSFDVELTTGDNADINGYTTQTVTFPAGSSTDETVTITVTDDTVFEGDETLTFTITSVTGGNMATLGTQSTFDLTIEDNESSPAITIVIEDFDSTYPNWNNDIESQLFVDPTSPNEGLFIQAASSNNGNFSGNTAFGRDLGGETGEPTLSPYTFTFDDVDVSNYSSITVSFDYHAFANAETGDYEIVIDGVGQGSVEYFNDPDSSPGVNGTISIPVADGTSTVGLILTGTLNGGSDVIEFDNFKVEGIYNGYAYSDGSWYPADPDGTTGASDAIVVDGVAVLNSDVSLNDVVINPGAGLEVASGATLTVNSLTLESVSTSYSSLILDGSITGTVTYNRSVNSFTNDATNNDNDLISAPVTGQAFGSFDSANANLLASGSTRAFAPFNNNTDVYENYDATTNAATTLDAATGYRAATTDRATLTFTGTANTGDVIKDITIGAGASYAEWNLIGNPYPSYIDAEAFLTHVVSTQTSGERNIDLMESASGIYGYDGNASDGWKIITLANASGELISPGQGFFIAADGNDVLAHDIEFTPAMRTTGSSDDFIAGRNSSSLTFLELNASTANNNYNTEFYFNSNASQGLDSGYDAVIWGGSAPSFAIYSHLVQDNTGLPIALQALSDTDYTNVTIPLGVNANQGEQLTFSISETTLPNTVNVYLEDNLSNTFTLLNTSDYILTPNTNLMGTGRFYIHFTNTTLSTTENVFDSLTIYADQTNRSIYIAGEVSENTVAKVYDIQGRLISSKTLTTNLRLQSIDVNNINPGVYIVELSNTSQNKTQKVILK</sequence>
<evidence type="ECO:0000313" key="7">
    <source>
        <dbReference type="Proteomes" id="UP001356704"/>
    </source>
</evidence>
<dbReference type="Pfam" id="PF18962">
    <property type="entry name" value="Por_Secre_tail"/>
    <property type="match status" value="1"/>
</dbReference>
<keyword evidence="2" id="KW-0677">Repeat</keyword>
<dbReference type="NCBIfam" id="TIGR04183">
    <property type="entry name" value="Por_Secre_tail"/>
    <property type="match status" value="1"/>
</dbReference>
<evidence type="ECO:0000313" key="6">
    <source>
        <dbReference type="EMBL" id="MEF3077583.1"/>
    </source>
</evidence>
<dbReference type="RefSeq" id="WP_331808416.1">
    <property type="nucleotide sequence ID" value="NZ_JAZHOU010000001.1"/>
</dbReference>